<reference evidence="1 2" key="1">
    <citation type="submission" date="2020-04" db="EMBL/GenBank/DDBJ databases">
        <authorList>
            <person name="Klaysubun C."/>
            <person name="Duangmal K."/>
            <person name="Lipun K."/>
        </authorList>
    </citation>
    <scope>NUCLEOTIDE SEQUENCE [LARGE SCALE GENOMIC DNA]</scope>
    <source>
        <strain evidence="1 2">K10HN5</strain>
    </source>
</reference>
<keyword evidence="2" id="KW-1185">Reference proteome</keyword>
<evidence type="ECO:0000313" key="2">
    <source>
        <dbReference type="Proteomes" id="UP000820669"/>
    </source>
</evidence>
<dbReference type="EMBL" id="JAAXLA010000105">
    <property type="protein sequence ID" value="NMI01873.1"/>
    <property type="molecule type" value="Genomic_DNA"/>
</dbReference>
<dbReference type="Proteomes" id="UP000820669">
    <property type="component" value="Unassembled WGS sequence"/>
</dbReference>
<organism evidence="1 2">
    <name type="scientific">Pseudonocardia acidicola</name>
    <dbReference type="NCBI Taxonomy" id="2724939"/>
    <lineage>
        <taxon>Bacteria</taxon>
        <taxon>Bacillati</taxon>
        <taxon>Actinomycetota</taxon>
        <taxon>Actinomycetes</taxon>
        <taxon>Pseudonocardiales</taxon>
        <taxon>Pseudonocardiaceae</taxon>
        <taxon>Pseudonocardia</taxon>
    </lineage>
</organism>
<comment type="caution">
    <text evidence="1">The sequence shown here is derived from an EMBL/GenBank/DDBJ whole genome shotgun (WGS) entry which is preliminary data.</text>
</comment>
<protein>
    <submittedName>
        <fullName evidence="1">Uncharacterized protein</fullName>
    </submittedName>
</protein>
<name>A0ABX1SM46_9PSEU</name>
<gene>
    <name evidence="1" type="ORF">HF526_31935</name>
</gene>
<proteinExistence type="predicted"/>
<dbReference type="RefSeq" id="WP_169385385.1">
    <property type="nucleotide sequence ID" value="NZ_JAAXLA010000105.1"/>
</dbReference>
<evidence type="ECO:0000313" key="1">
    <source>
        <dbReference type="EMBL" id="NMI01873.1"/>
    </source>
</evidence>
<accession>A0ABX1SM46</accession>
<sequence>MVMLAPGVYAEAPPDGVLGTAEDYTSYLGSCTAIKRYVRQHPGGYTCW</sequence>